<evidence type="ECO:0000313" key="3">
    <source>
        <dbReference type="Proteomes" id="UP000035009"/>
    </source>
</evidence>
<dbReference type="eggNOG" id="ENOG502Z7TF">
    <property type="taxonomic scope" value="Bacteria"/>
</dbReference>
<dbReference type="STRING" id="410332.SAMN04488550_2325"/>
<name>M3USU2_GORML</name>
<evidence type="ECO:0000313" key="2">
    <source>
        <dbReference type="EMBL" id="GAC78342.1"/>
    </source>
</evidence>
<evidence type="ECO:0000259" key="1">
    <source>
        <dbReference type="Pfam" id="PF09995"/>
    </source>
</evidence>
<dbReference type="RefSeq" id="WP_008376289.1">
    <property type="nucleotide sequence ID" value="NZ_BAOP01000003.1"/>
</dbReference>
<dbReference type="AlphaFoldDB" id="M3USU2"/>
<sequence length="404" mass="43850">MTSQIPRRHPTTPAAVPPGVAAFARLLRISAPDEAQFRRYGEALNEGDPLMDDLVDWMVAVGVKTIRPKFELALERGIAHVDDAPQELRDFFAVVEGTPSWVDHDALRTAGLAMNSSGVDGLYIARDVSLVGGYTFSGFNQTLLRTGALEKGSNTRFAETSQWAIDVISAGGLDRFGAGYRSTLRVRLIHSLVRRHVVAMEDWDSDLYGLPINQTDMAATIVGSLVAPALGGLGIGLFHTPAEYAAIAHLTRYVGWLMGISDEFLPTDFSGAVRLLHHTSAALAVPDGTSKQLARPMADDPLTWNYPRMQAARRRIARSQHLSISTFFLGRGAMRTLGLPTNTLPWYPLVKIPVNLVESALRLLPGGRERSAARGVRAQQRFLSVMEAAPVTIGATTHLASHAA</sequence>
<protein>
    <recommendedName>
        <fullName evidence="1">ER-bound oxygenase mpaB/mpaB'/Rubber oxygenase catalytic domain-containing protein</fullName>
    </recommendedName>
</protein>
<dbReference type="InterPro" id="IPR037473">
    <property type="entry name" value="Lcp-like"/>
</dbReference>
<feature type="domain" description="ER-bound oxygenase mpaB/mpaB'/Rubber oxygenase catalytic" evidence="1">
    <location>
        <begin position="143"/>
        <end position="343"/>
    </location>
</feature>
<dbReference type="OrthoDB" id="7614910at2"/>
<dbReference type="Proteomes" id="UP000035009">
    <property type="component" value="Unassembled WGS sequence"/>
</dbReference>
<reference evidence="2 3" key="1">
    <citation type="submission" date="2013-02" db="EMBL/GenBank/DDBJ databases">
        <title>Whole genome shotgun sequence of Gordonia malaquae NBRC 108250.</title>
        <authorList>
            <person name="Yoshida I."/>
            <person name="Hosoyama A."/>
            <person name="Tsuchikane K."/>
            <person name="Ando Y."/>
            <person name="Baba S."/>
            <person name="Ohji S."/>
            <person name="Hamada M."/>
            <person name="Tamura T."/>
            <person name="Yamazoe A."/>
            <person name="Yamazaki S."/>
            <person name="Fujita N."/>
        </authorList>
    </citation>
    <scope>NUCLEOTIDE SEQUENCE [LARGE SCALE GENOMIC DNA]</scope>
    <source>
        <strain evidence="2 3">NBRC 108250</strain>
    </source>
</reference>
<proteinExistence type="predicted"/>
<dbReference type="EMBL" id="BAOP01000003">
    <property type="protein sequence ID" value="GAC78342.1"/>
    <property type="molecule type" value="Genomic_DNA"/>
</dbReference>
<accession>M3USU2</accession>
<comment type="caution">
    <text evidence="2">The sequence shown here is derived from an EMBL/GenBank/DDBJ whole genome shotgun (WGS) entry which is preliminary data.</text>
</comment>
<dbReference type="PANTHER" id="PTHR37539:SF1">
    <property type="entry name" value="ER-BOUND OXYGENASE MPAB_MPAB'_RUBBER OXYGENASE CATALYTIC DOMAIN-CONTAINING PROTEIN"/>
    <property type="match status" value="1"/>
</dbReference>
<keyword evidence="3" id="KW-1185">Reference proteome</keyword>
<dbReference type="InterPro" id="IPR018713">
    <property type="entry name" value="MPAB/Lcp_cat_dom"/>
</dbReference>
<dbReference type="GO" id="GO:0016491">
    <property type="term" value="F:oxidoreductase activity"/>
    <property type="evidence" value="ECO:0007669"/>
    <property type="project" value="InterPro"/>
</dbReference>
<dbReference type="PANTHER" id="PTHR37539">
    <property type="entry name" value="SECRETED PROTEIN-RELATED"/>
    <property type="match status" value="1"/>
</dbReference>
<organism evidence="2 3">
    <name type="scientific">Gordonia malaquae NBRC 108250</name>
    <dbReference type="NCBI Taxonomy" id="1223542"/>
    <lineage>
        <taxon>Bacteria</taxon>
        <taxon>Bacillati</taxon>
        <taxon>Actinomycetota</taxon>
        <taxon>Actinomycetes</taxon>
        <taxon>Mycobacteriales</taxon>
        <taxon>Gordoniaceae</taxon>
        <taxon>Gordonia</taxon>
    </lineage>
</organism>
<dbReference type="Pfam" id="PF09995">
    <property type="entry name" value="MPAB_Lcp_cat"/>
    <property type="match status" value="1"/>
</dbReference>
<gene>
    <name evidence="2" type="ORF">GM1_003_00790</name>
</gene>